<accession>A0A0D8ZKL7</accession>
<keyword evidence="1" id="KW-0472">Membrane</keyword>
<feature type="transmembrane region" description="Helical" evidence="1">
    <location>
        <begin position="74"/>
        <end position="93"/>
    </location>
</feature>
<dbReference type="EMBL" id="JYON01000048">
    <property type="protein sequence ID" value="KJH69383.1"/>
    <property type="molecule type" value="Genomic_DNA"/>
</dbReference>
<dbReference type="Proteomes" id="UP000032452">
    <property type="component" value="Unassembled WGS sequence"/>
</dbReference>
<keyword evidence="1" id="KW-0812">Transmembrane</keyword>
<feature type="transmembrane region" description="Helical" evidence="1">
    <location>
        <begin position="49"/>
        <end position="68"/>
    </location>
</feature>
<keyword evidence="3" id="KW-1185">Reference proteome</keyword>
<protein>
    <submittedName>
        <fullName evidence="2">Uncharacterized protein</fullName>
    </submittedName>
</protein>
<feature type="transmembrane region" description="Helical" evidence="1">
    <location>
        <begin position="102"/>
        <end position="124"/>
    </location>
</feature>
<proteinExistence type="predicted"/>
<evidence type="ECO:0000313" key="2">
    <source>
        <dbReference type="EMBL" id="KJH69383.1"/>
    </source>
</evidence>
<organism evidence="2 3">
    <name type="scientific">Aliterella atlantica CENA595</name>
    <dbReference type="NCBI Taxonomy" id="1618023"/>
    <lineage>
        <taxon>Bacteria</taxon>
        <taxon>Bacillati</taxon>
        <taxon>Cyanobacteriota</taxon>
        <taxon>Cyanophyceae</taxon>
        <taxon>Chroococcidiopsidales</taxon>
        <taxon>Aliterellaceae</taxon>
        <taxon>Aliterella</taxon>
    </lineage>
</organism>
<reference evidence="2 3" key="1">
    <citation type="submission" date="2015-02" db="EMBL/GenBank/DDBJ databases">
        <title>Draft genome of a novel marine cyanobacterium (Chroococcales) isolated from South Atlantic Ocean.</title>
        <authorList>
            <person name="Rigonato J."/>
            <person name="Alvarenga D.O."/>
            <person name="Branco L.H."/>
            <person name="Varani A.M."/>
            <person name="Brandini F.P."/>
            <person name="Fiore M.F."/>
        </authorList>
    </citation>
    <scope>NUCLEOTIDE SEQUENCE [LARGE SCALE GENOMIC DNA]</scope>
    <source>
        <strain evidence="2 3">CENA595</strain>
    </source>
</reference>
<keyword evidence="1" id="KW-1133">Transmembrane helix</keyword>
<feature type="transmembrane region" description="Helical" evidence="1">
    <location>
        <begin position="6"/>
        <end position="28"/>
    </location>
</feature>
<evidence type="ECO:0000313" key="3">
    <source>
        <dbReference type="Proteomes" id="UP000032452"/>
    </source>
</evidence>
<gene>
    <name evidence="2" type="ORF">UH38_24250</name>
</gene>
<dbReference type="AlphaFoldDB" id="A0A0D8ZKL7"/>
<evidence type="ECO:0000256" key="1">
    <source>
        <dbReference type="SAM" id="Phobius"/>
    </source>
</evidence>
<dbReference type="RefSeq" id="WP_045057289.1">
    <property type="nucleotide sequence ID" value="NZ_JYON01000048.1"/>
</dbReference>
<name>A0A0D8ZKL7_9CYAN</name>
<sequence>MFRNRLLGWYLSAHHVAWLVGAFVVFIAKAIVWKSSPLLKQLSNLGSQGLFVVITVSLIFSLSVALAITWSTSFAFIVVPFITTFFAQVEMGINGFNKSQQLFFLTLTAGLGLLFGEVLDLAFFPSVRY</sequence>
<comment type="caution">
    <text evidence="2">The sequence shown here is derived from an EMBL/GenBank/DDBJ whole genome shotgun (WGS) entry which is preliminary data.</text>
</comment>